<dbReference type="Proteomes" id="UP001216907">
    <property type="component" value="Unassembled WGS sequence"/>
</dbReference>
<feature type="transmembrane region" description="Helical" evidence="1">
    <location>
        <begin position="20"/>
        <end position="45"/>
    </location>
</feature>
<comment type="caution">
    <text evidence="2">The sequence shown here is derived from an EMBL/GenBank/DDBJ whole genome shotgun (WGS) entry which is preliminary data.</text>
</comment>
<feature type="transmembrane region" description="Helical" evidence="1">
    <location>
        <begin position="88"/>
        <end position="111"/>
    </location>
</feature>
<name>A0ABT6F527_9BACT</name>
<proteinExistence type="predicted"/>
<keyword evidence="3" id="KW-1185">Reference proteome</keyword>
<sequence length="194" mass="22054">MEWLNDTSMGPPGWSGHWPLWLSLLFHLSNLITAVLLIVIPTIVLRLWNFRLDGYHAASVLKVLAFLPAIGVSKALRIQQVWGPPSHLASIFDCLCAVVIAYSACHLPAFFKRILLLPSRDQFRKLNQELRDIMREHAKELPEMVRKNHALCSRVDHLQAQFEHLAWNDGAMRSLAEIRSLLVAPAYSKEGDDE</sequence>
<reference evidence="2 3" key="1">
    <citation type="submission" date="2023-03" db="EMBL/GenBank/DDBJ databases">
        <title>Paludisphaera mucosa sp. nov. a novel planctomycete from northern fen.</title>
        <authorList>
            <person name="Ivanova A."/>
        </authorList>
    </citation>
    <scope>NUCLEOTIDE SEQUENCE [LARGE SCALE GENOMIC DNA]</scope>
    <source>
        <strain evidence="2 3">Pla2</strain>
    </source>
</reference>
<protein>
    <submittedName>
        <fullName evidence="2">Uncharacterized protein</fullName>
    </submittedName>
</protein>
<keyword evidence="1" id="KW-0812">Transmembrane</keyword>
<organism evidence="2 3">
    <name type="scientific">Paludisphaera mucosa</name>
    <dbReference type="NCBI Taxonomy" id="3030827"/>
    <lineage>
        <taxon>Bacteria</taxon>
        <taxon>Pseudomonadati</taxon>
        <taxon>Planctomycetota</taxon>
        <taxon>Planctomycetia</taxon>
        <taxon>Isosphaerales</taxon>
        <taxon>Isosphaeraceae</taxon>
        <taxon>Paludisphaera</taxon>
    </lineage>
</organism>
<dbReference type="RefSeq" id="WP_277858912.1">
    <property type="nucleotide sequence ID" value="NZ_JARRAG010000001.1"/>
</dbReference>
<evidence type="ECO:0000313" key="3">
    <source>
        <dbReference type="Proteomes" id="UP001216907"/>
    </source>
</evidence>
<evidence type="ECO:0000313" key="2">
    <source>
        <dbReference type="EMBL" id="MDG3002548.1"/>
    </source>
</evidence>
<accession>A0ABT6F527</accession>
<dbReference type="EMBL" id="JARRAG010000001">
    <property type="protein sequence ID" value="MDG3002548.1"/>
    <property type="molecule type" value="Genomic_DNA"/>
</dbReference>
<keyword evidence="1" id="KW-1133">Transmembrane helix</keyword>
<evidence type="ECO:0000256" key="1">
    <source>
        <dbReference type="SAM" id="Phobius"/>
    </source>
</evidence>
<gene>
    <name evidence="2" type="ORF">PZE19_02000</name>
</gene>
<feature type="transmembrane region" description="Helical" evidence="1">
    <location>
        <begin position="57"/>
        <end position="76"/>
    </location>
</feature>
<keyword evidence="1" id="KW-0472">Membrane</keyword>